<reference evidence="3 4" key="1">
    <citation type="journal article" date="2018" name="Int. J. Syst. Evol. Microbiol.">
        <title>Mesosutterella multiformis gen. nov., sp. nov., a member of the family Sutterellaceae and Sutterella megalosphaeroides sp. nov., isolated from human faeces.</title>
        <authorList>
            <person name="Sakamoto M."/>
            <person name="Ikeyama N."/>
            <person name="Kunihiro T."/>
            <person name="Iino T."/>
            <person name="Yuki M."/>
            <person name="Ohkuma M."/>
        </authorList>
    </citation>
    <scope>NUCLEOTIDE SEQUENCE [LARGE SCALE GENOMIC DNA]</scope>
    <source>
        <strain evidence="3 4">4NBBH2</strain>
    </source>
</reference>
<dbReference type="GO" id="GO:0006412">
    <property type="term" value="P:translation"/>
    <property type="evidence" value="ECO:0007669"/>
    <property type="project" value="UniProtKB-UniRule"/>
</dbReference>
<dbReference type="Proteomes" id="UP000266091">
    <property type="component" value="Unassembled WGS sequence"/>
</dbReference>
<dbReference type="PANTHER" id="PTHR10458">
    <property type="entry name" value="PEPTIDE DEFORMYLASE"/>
    <property type="match status" value="1"/>
</dbReference>
<comment type="function">
    <text evidence="2">Removes the formyl group from the N-terminal Met of newly synthesized proteins. Requires at least a dipeptide for an efficient rate of reaction. N-terminal L-methionine is a prerequisite for activity but the enzyme has broad specificity at other positions.</text>
</comment>
<comment type="catalytic activity">
    <reaction evidence="2">
        <text>N-terminal N-formyl-L-methionyl-[peptide] + H2O = N-terminal L-methionyl-[peptide] + formate</text>
        <dbReference type="Rhea" id="RHEA:24420"/>
        <dbReference type="Rhea" id="RHEA-COMP:10639"/>
        <dbReference type="Rhea" id="RHEA-COMP:10640"/>
        <dbReference type="ChEBI" id="CHEBI:15377"/>
        <dbReference type="ChEBI" id="CHEBI:15740"/>
        <dbReference type="ChEBI" id="CHEBI:49298"/>
        <dbReference type="ChEBI" id="CHEBI:64731"/>
        <dbReference type="EC" id="3.5.1.88"/>
    </reaction>
</comment>
<dbReference type="CDD" id="cd00487">
    <property type="entry name" value="Pep_deformylase"/>
    <property type="match status" value="1"/>
</dbReference>
<accession>A0A388SCE3</accession>
<comment type="caution">
    <text evidence="3">The sequence shown here is derived from an EMBL/GenBank/DDBJ whole genome shotgun (WGS) entry which is preliminary data.</text>
</comment>
<comment type="cofactor">
    <cofactor evidence="2">
        <name>Fe(2+)</name>
        <dbReference type="ChEBI" id="CHEBI:29033"/>
    </cofactor>
    <text evidence="2">Binds 1 Fe(2+) ion.</text>
</comment>
<dbReference type="NCBIfam" id="TIGR00079">
    <property type="entry name" value="pept_deformyl"/>
    <property type="match status" value="1"/>
</dbReference>
<name>A0A388SCE3_9BURK</name>
<feature type="active site" evidence="2">
    <location>
        <position position="135"/>
    </location>
</feature>
<proteinExistence type="inferred from homology"/>
<feature type="binding site" evidence="2">
    <location>
        <position position="92"/>
    </location>
    <ligand>
        <name>Fe cation</name>
        <dbReference type="ChEBI" id="CHEBI:24875"/>
    </ligand>
</feature>
<protein>
    <recommendedName>
        <fullName evidence="2">Peptide deformylase</fullName>
        <shortName evidence="2">PDF</shortName>
        <ecNumber evidence="2">3.5.1.88</ecNumber>
    </recommendedName>
    <alternativeName>
        <fullName evidence="2">Polypeptide deformylase</fullName>
    </alternativeName>
</protein>
<feature type="binding site" evidence="2">
    <location>
        <position position="134"/>
    </location>
    <ligand>
        <name>Fe cation</name>
        <dbReference type="ChEBI" id="CHEBI:24875"/>
    </ligand>
</feature>
<keyword evidence="2" id="KW-0479">Metal-binding</keyword>
<gene>
    <name evidence="2 3" type="primary">def</name>
    <name evidence="3" type="ORF">MESMUL_06570</name>
</gene>
<dbReference type="NCBIfam" id="NF001159">
    <property type="entry name" value="PRK00150.1-3"/>
    <property type="match status" value="1"/>
</dbReference>
<organism evidence="3 4">
    <name type="scientific">Mesosutterella multiformis</name>
    <dbReference type="NCBI Taxonomy" id="2259133"/>
    <lineage>
        <taxon>Bacteria</taxon>
        <taxon>Pseudomonadati</taxon>
        <taxon>Pseudomonadota</taxon>
        <taxon>Betaproteobacteria</taxon>
        <taxon>Burkholderiales</taxon>
        <taxon>Sutterellaceae</taxon>
        <taxon>Mesosutterella</taxon>
    </lineage>
</organism>
<keyword evidence="2" id="KW-0408">Iron</keyword>
<comment type="similarity">
    <text evidence="1 2">Belongs to the polypeptide deformylase family.</text>
</comment>
<evidence type="ECO:0000256" key="2">
    <source>
        <dbReference type="HAMAP-Rule" id="MF_00163"/>
    </source>
</evidence>
<keyword evidence="2" id="KW-0648">Protein biosynthesis</keyword>
<sequence>MAKLPIVIYPNPVLAVKCDPVTVFDDKLAQLAADMAETMYAAPGVGLAAPQVGHPIRLITIDVSEEKDQLLTLVNPVITSKSEEEVEYEEGCLSLPGIWDKVVRPSEVTVRAQDLKGNFFERHCEGLLAVCVQHEIDHLDGIVFIDHLSRLKKERDQKKLHKLKLAAKKKAEEDAARS</sequence>
<dbReference type="AlphaFoldDB" id="A0A388SCE3"/>
<dbReference type="InterPro" id="IPR036821">
    <property type="entry name" value="Peptide_deformylase_sf"/>
</dbReference>
<keyword evidence="2" id="KW-0378">Hydrolase</keyword>
<dbReference type="Gene3D" id="3.90.45.10">
    <property type="entry name" value="Peptide deformylase"/>
    <property type="match status" value="1"/>
</dbReference>
<dbReference type="PIRSF" id="PIRSF004749">
    <property type="entry name" value="Pep_def"/>
    <property type="match status" value="1"/>
</dbReference>
<evidence type="ECO:0000313" key="3">
    <source>
        <dbReference type="EMBL" id="GBO93303.1"/>
    </source>
</evidence>
<dbReference type="Pfam" id="PF01327">
    <property type="entry name" value="Pep_deformylase"/>
    <property type="match status" value="1"/>
</dbReference>
<evidence type="ECO:0000256" key="1">
    <source>
        <dbReference type="ARBA" id="ARBA00010759"/>
    </source>
</evidence>
<dbReference type="PANTHER" id="PTHR10458:SF22">
    <property type="entry name" value="PEPTIDE DEFORMYLASE"/>
    <property type="match status" value="1"/>
</dbReference>
<accession>A0A401LK51</accession>
<dbReference type="GO" id="GO:0042586">
    <property type="term" value="F:peptide deformylase activity"/>
    <property type="evidence" value="ECO:0007669"/>
    <property type="project" value="UniProtKB-UniRule"/>
</dbReference>
<keyword evidence="4" id="KW-1185">Reference proteome</keyword>
<dbReference type="HAMAP" id="MF_00163">
    <property type="entry name" value="Pep_deformylase"/>
    <property type="match status" value="1"/>
</dbReference>
<dbReference type="GO" id="GO:0046872">
    <property type="term" value="F:metal ion binding"/>
    <property type="evidence" value="ECO:0007669"/>
    <property type="project" value="UniProtKB-KW"/>
</dbReference>
<dbReference type="EC" id="3.5.1.88" evidence="2"/>
<feature type="binding site" evidence="2">
    <location>
        <position position="138"/>
    </location>
    <ligand>
        <name>Fe cation</name>
        <dbReference type="ChEBI" id="CHEBI:24875"/>
    </ligand>
</feature>
<dbReference type="SUPFAM" id="SSF56420">
    <property type="entry name" value="Peptide deformylase"/>
    <property type="match status" value="1"/>
</dbReference>
<evidence type="ECO:0000313" key="4">
    <source>
        <dbReference type="Proteomes" id="UP000266091"/>
    </source>
</evidence>
<dbReference type="PRINTS" id="PR01576">
    <property type="entry name" value="PDEFORMYLASE"/>
</dbReference>
<dbReference type="OrthoDB" id="9804313at2"/>
<dbReference type="InterPro" id="IPR023635">
    <property type="entry name" value="Peptide_deformylase"/>
</dbReference>
<dbReference type="RefSeq" id="WP_116269704.1">
    <property type="nucleotide sequence ID" value="NZ_BGZJ01000001.1"/>
</dbReference>
<dbReference type="EMBL" id="BGZJ01000001">
    <property type="protein sequence ID" value="GBO93303.1"/>
    <property type="molecule type" value="Genomic_DNA"/>
</dbReference>